<dbReference type="EMBL" id="JACYTO010000002">
    <property type="protein sequence ID" value="MBD8504541.1"/>
    <property type="molecule type" value="Genomic_DNA"/>
</dbReference>
<evidence type="ECO:0000256" key="1">
    <source>
        <dbReference type="ARBA" id="ARBA00006484"/>
    </source>
</evidence>
<protein>
    <submittedName>
        <fullName evidence="4">SDR family NAD(P)-dependent oxidoreductase</fullName>
    </submittedName>
</protein>
<keyword evidence="5" id="KW-1185">Reference proteome</keyword>
<dbReference type="Proteomes" id="UP000603602">
    <property type="component" value="Unassembled WGS sequence"/>
</dbReference>
<dbReference type="InterPro" id="IPR002347">
    <property type="entry name" value="SDR_fam"/>
</dbReference>
<name>A0ABR9BDV6_9RHOO</name>
<comment type="similarity">
    <text evidence="1">Belongs to the short-chain dehydrogenases/reductases (SDR) family.</text>
</comment>
<evidence type="ECO:0000259" key="3">
    <source>
        <dbReference type="SMART" id="SM00822"/>
    </source>
</evidence>
<dbReference type="PANTHER" id="PTHR44196">
    <property type="entry name" value="DEHYDROGENASE/REDUCTASE SDR FAMILY MEMBER 7B"/>
    <property type="match status" value="1"/>
</dbReference>
<organism evidence="4 5">
    <name type="scientific">Thauera sedimentorum</name>
    <dbReference type="NCBI Taxonomy" id="2767595"/>
    <lineage>
        <taxon>Bacteria</taxon>
        <taxon>Pseudomonadati</taxon>
        <taxon>Pseudomonadota</taxon>
        <taxon>Betaproteobacteria</taxon>
        <taxon>Rhodocyclales</taxon>
        <taxon>Zoogloeaceae</taxon>
        <taxon>Thauera</taxon>
    </lineage>
</organism>
<feature type="domain" description="Ketoreductase" evidence="3">
    <location>
        <begin position="13"/>
        <end position="197"/>
    </location>
</feature>
<dbReference type="PANTHER" id="PTHR44196:SF1">
    <property type="entry name" value="DEHYDROGENASE_REDUCTASE SDR FAMILY MEMBER 7B"/>
    <property type="match status" value="1"/>
</dbReference>
<comment type="caution">
    <text evidence="4">The sequence shown here is derived from an EMBL/GenBank/DDBJ whole genome shotgun (WGS) entry which is preliminary data.</text>
</comment>
<dbReference type="RefSeq" id="WP_187719275.1">
    <property type="nucleotide sequence ID" value="NZ_JACTAH010000002.1"/>
</dbReference>
<keyword evidence="2" id="KW-0560">Oxidoreductase</keyword>
<evidence type="ECO:0000313" key="4">
    <source>
        <dbReference type="EMBL" id="MBD8504541.1"/>
    </source>
</evidence>
<dbReference type="InterPro" id="IPR057326">
    <property type="entry name" value="KR_dom"/>
</dbReference>
<evidence type="ECO:0000313" key="5">
    <source>
        <dbReference type="Proteomes" id="UP000603602"/>
    </source>
</evidence>
<sequence>MSLNTPITDWQGRRVWLVGASSGIGAELARQLAGRGARLALSARNAEGLRAVAEDCLRAGAADVRVEPADVTHSGDLAQVRDRLLAAWGGIDLAVLNAGTYRPLRAWELSPETVRETLSVNLLGVMDGAAALVPALLAQAEQGQPAALAIVGSVAGYGGLPRAAAYGPSKAALINLAESLYLDLAPRGVSVFLVSPGFVATPLTAQNDFHMPALQTPRQAVEAMLRGFSAGRFEIHFPRRFSLVLKALRLLPYRLYFGLVRRATGA</sequence>
<dbReference type="PRINTS" id="PR00081">
    <property type="entry name" value="GDHRDH"/>
</dbReference>
<accession>A0ABR9BDV6</accession>
<dbReference type="InterPro" id="IPR036291">
    <property type="entry name" value="NAD(P)-bd_dom_sf"/>
</dbReference>
<dbReference type="SMART" id="SM00822">
    <property type="entry name" value="PKS_KR"/>
    <property type="match status" value="1"/>
</dbReference>
<proteinExistence type="inferred from homology"/>
<evidence type="ECO:0000256" key="2">
    <source>
        <dbReference type="ARBA" id="ARBA00023002"/>
    </source>
</evidence>
<reference evidence="5" key="1">
    <citation type="submission" date="2023-07" db="EMBL/GenBank/DDBJ databases">
        <title>Thauera sp. CAU 1555 isolated from sand of Yaerae Beach.</title>
        <authorList>
            <person name="Kim W."/>
        </authorList>
    </citation>
    <scope>NUCLEOTIDE SEQUENCE [LARGE SCALE GENOMIC DNA]</scope>
    <source>
        <strain evidence="5">CAU 1555</strain>
    </source>
</reference>
<dbReference type="Pfam" id="PF00106">
    <property type="entry name" value="adh_short"/>
    <property type="match status" value="1"/>
</dbReference>
<dbReference type="Gene3D" id="3.40.50.720">
    <property type="entry name" value="NAD(P)-binding Rossmann-like Domain"/>
    <property type="match status" value="1"/>
</dbReference>
<gene>
    <name evidence="4" type="ORF">IFO67_16750</name>
</gene>
<dbReference type="SUPFAM" id="SSF51735">
    <property type="entry name" value="NAD(P)-binding Rossmann-fold domains"/>
    <property type="match status" value="1"/>
</dbReference>